<dbReference type="GO" id="GO:0008081">
    <property type="term" value="F:phosphoric diester hydrolase activity"/>
    <property type="evidence" value="ECO:0007669"/>
    <property type="project" value="InterPro"/>
</dbReference>
<dbReference type="AlphaFoldDB" id="A0A3S5Y406"/>
<evidence type="ECO:0000313" key="2">
    <source>
        <dbReference type="Proteomes" id="UP000006892"/>
    </source>
</evidence>
<dbReference type="InterPro" id="IPR032075">
    <property type="entry name" value="PI-PLC-C1"/>
</dbReference>
<protein>
    <submittedName>
        <fullName evidence="1">Secreted protein</fullName>
    </submittedName>
</protein>
<dbReference type="SUPFAM" id="SSF51695">
    <property type="entry name" value="PLC-like phosphodiesterases"/>
    <property type="match status" value="1"/>
</dbReference>
<gene>
    <name evidence="1" type="ordered locus">REQ_11940</name>
</gene>
<sequence length="360" mass="38746">MPAVALSVGSVLRMSRPSVIVTIALAALTALVPATARADSGPAAPRLSDVTSVGVHNTFEKHRYPFLADALDAGAGLIELDVWTNAAGPDWRVSHSNPVANDNNCAGATSADRLRTGPRDQFLSGCLDDLRAWHDADPDHRPVVVKVEMKDGFTPPFGRGPREFDALVRSRLGEAVFGPADLLAHAGPSAATLDDAVRSVGWPDVDDLRGRFLVELIPGTVQENNPLDTWWIDRAYATHLSDLSRVGALDLATAFPAVHRAQAGDPRIRYDAVLRPWFVVFDVDAADFVGRDIDTGWYRDNGYLVVLTDAHKVLPALDAVAPSEADARTRVLDLAGRSASVVSTDWTPLPRILSMVTDRG</sequence>
<dbReference type="Gene3D" id="3.20.20.190">
    <property type="entry name" value="Phosphatidylinositol (PI) phosphodiesterase"/>
    <property type="match status" value="1"/>
</dbReference>
<accession>A0A3S5Y406</accession>
<proteinExistence type="predicted"/>
<dbReference type="KEGG" id="req:REQ_11940"/>
<evidence type="ECO:0000313" key="1">
    <source>
        <dbReference type="EMBL" id="CBH47292.1"/>
    </source>
</evidence>
<organism evidence="1">
    <name type="scientific">Rhodococcus hoagii (strain 103S)</name>
    <name type="common">Rhodococcus equi</name>
    <dbReference type="NCBI Taxonomy" id="685727"/>
    <lineage>
        <taxon>Bacteria</taxon>
        <taxon>Bacillati</taxon>
        <taxon>Actinomycetota</taxon>
        <taxon>Actinomycetes</taxon>
        <taxon>Mycobacteriales</taxon>
        <taxon>Nocardiaceae</taxon>
        <taxon>Prescottella</taxon>
    </lineage>
</organism>
<name>A0A3S5Y406_RHOH1</name>
<dbReference type="Pfam" id="PF16670">
    <property type="entry name" value="PI-PLC-C1"/>
    <property type="match status" value="1"/>
</dbReference>
<dbReference type="GO" id="GO:0006629">
    <property type="term" value="P:lipid metabolic process"/>
    <property type="evidence" value="ECO:0007669"/>
    <property type="project" value="InterPro"/>
</dbReference>
<reference evidence="1" key="1">
    <citation type="journal article" date="2010" name="PLoS Genet.">
        <title>The genome of a pathogenic rhodococcus: cooptive virulence underpinned by key gene acquisitions.</title>
        <authorList>
            <person name="Letek M."/>
            <person name="Gonzalez P."/>
            <person name="Macarthur I."/>
            <person name="Rodriguez H."/>
            <person name="Freeman T.C."/>
            <person name="Valero-Rello A."/>
            <person name="Blanco M."/>
            <person name="Buckley T."/>
            <person name="Cherevach I."/>
            <person name="Fahey R."/>
            <person name="Hapeshi A."/>
            <person name="Holdstock J."/>
            <person name="Leadon D."/>
            <person name="Navas J."/>
            <person name="Ocampo A."/>
            <person name="Quail M.A."/>
            <person name="Sanders M."/>
            <person name="Scortti M.M."/>
            <person name="Prescott J.F."/>
            <person name="Fogarty U."/>
            <person name="Meijer W.G."/>
            <person name="Parkhill J."/>
            <person name="Bentley S.D."/>
            <person name="Vazquez-Boland J.A."/>
        </authorList>
    </citation>
    <scope>NUCLEOTIDE SEQUENCE [LARGE SCALE GENOMIC DNA]</scope>
    <source>
        <strain evidence="1 2">103S</strain>
    </source>
</reference>
<dbReference type="InterPro" id="IPR017946">
    <property type="entry name" value="PLC-like_Pdiesterase_TIM-brl"/>
</dbReference>
<dbReference type="EMBL" id="FN563149">
    <property type="protein sequence ID" value="CBH47292.1"/>
    <property type="molecule type" value="Genomic_DNA"/>
</dbReference>
<dbReference type="Proteomes" id="UP001154400">
    <property type="component" value="Chromosome"/>
</dbReference>
<dbReference type="CDD" id="cd08589">
    <property type="entry name" value="PI-PLCc_SaPLC1_like"/>
    <property type="match status" value="1"/>
</dbReference>